<reference evidence="2 3" key="1">
    <citation type="journal article" date="2019" name="Commun. Biol.">
        <title>The bagworm genome reveals a unique fibroin gene that provides high tensile strength.</title>
        <authorList>
            <person name="Kono N."/>
            <person name="Nakamura H."/>
            <person name="Ohtoshi R."/>
            <person name="Tomita M."/>
            <person name="Numata K."/>
            <person name="Arakawa K."/>
        </authorList>
    </citation>
    <scope>NUCLEOTIDE SEQUENCE [LARGE SCALE GENOMIC DNA]</scope>
</reference>
<feature type="compositionally biased region" description="Basic residues" evidence="1">
    <location>
        <begin position="15"/>
        <end position="24"/>
    </location>
</feature>
<evidence type="ECO:0000313" key="2">
    <source>
        <dbReference type="EMBL" id="GBP76708.1"/>
    </source>
</evidence>
<dbReference type="Proteomes" id="UP000299102">
    <property type="component" value="Unassembled WGS sequence"/>
</dbReference>
<accession>A0A4C1YKR2</accession>
<protein>
    <submittedName>
        <fullName evidence="2">Uncharacterized protein</fullName>
    </submittedName>
</protein>
<gene>
    <name evidence="2" type="ORF">EVAR_52443_1</name>
</gene>
<dbReference type="EMBL" id="BGZK01001300">
    <property type="protein sequence ID" value="GBP76708.1"/>
    <property type="molecule type" value="Genomic_DNA"/>
</dbReference>
<name>A0A4C1YKR2_EUMVA</name>
<comment type="caution">
    <text evidence="2">The sequence shown here is derived from an EMBL/GenBank/DDBJ whole genome shotgun (WGS) entry which is preliminary data.</text>
</comment>
<keyword evidence="3" id="KW-1185">Reference proteome</keyword>
<organism evidence="2 3">
    <name type="scientific">Eumeta variegata</name>
    <name type="common">Bagworm moth</name>
    <name type="synonym">Eumeta japonica</name>
    <dbReference type="NCBI Taxonomy" id="151549"/>
    <lineage>
        <taxon>Eukaryota</taxon>
        <taxon>Metazoa</taxon>
        <taxon>Ecdysozoa</taxon>
        <taxon>Arthropoda</taxon>
        <taxon>Hexapoda</taxon>
        <taxon>Insecta</taxon>
        <taxon>Pterygota</taxon>
        <taxon>Neoptera</taxon>
        <taxon>Endopterygota</taxon>
        <taxon>Lepidoptera</taxon>
        <taxon>Glossata</taxon>
        <taxon>Ditrysia</taxon>
        <taxon>Tineoidea</taxon>
        <taxon>Psychidae</taxon>
        <taxon>Oiketicinae</taxon>
        <taxon>Eumeta</taxon>
    </lineage>
</organism>
<dbReference type="AlphaFoldDB" id="A0A4C1YKR2"/>
<evidence type="ECO:0000313" key="3">
    <source>
        <dbReference type="Proteomes" id="UP000299102"/>
    </source>
</evidence>
<evidence type="ECO:0000256" key="1">
    <source>
        <dbReference type="SAM" id="MobiDB-lite"/>
    </source>
</evidence>
<sequence>MQWLLRRMERDTGHKARAPRRSRPAARDERRRRGAALSRGCERRRHIGRVRVIWYEHWNRGATIFNNISLQLHGHYGWSLYDTATRHVRDRGMKYAGNLRILLANNRSRPADRAGRGRGPRTCRGGAGGGDSAGINVITFRIRRRKRAAAAA</sequence>
<feature type="region of interest" description="Disordered" evidence="1">
    <location>
        <begin position="109"/>
        <end position="128"/>
    </location>
</feature>
<feature type="region of interest" description="Disordered" evidence="1">
    <location>
        <begin position="8"/>
        <end position="37"/>
    </location>
</feature>
<proteinExistence type="predicted"/>